<protein>
    <recommendedName>
        <fullName evidence="4">Nuclear pore protein</fullName>
    </recommendedName>
</protein>
<accession>A0AAV8UMP0</accession>
<evidence type="ECO:0000313" key="2">
    <source>
        <dbReference type="EMBL" id="KAJ8901916.1"/>
    </source>
</evidence>
<dbReference type="Proteomes" id="UP001157974">
    <property type="component" value="Unassembled WGS sequence"/>
</dbReference>
<comment type="caution">
    <text evidence="2">The sequence shown here is derived from an EMBL/GenBank/DDBJ whole genome shotgun (WGS) entry which is preliminary data.</text>
</comment>
<evidence type="ECO:0000313" key="3">
    <source>
        <dbReference type="Proteomes" id="UP001157974"/>
    </source>
</evidence>
<dbReference type="AlphaFoldDB" id="A0AAV8UMP0"/>
<reference evidence="2 3" key="1">
    <citation type="journal article" date="2023" name="Nat. Commun.">
        <title>Origin of minicircular mitochondrial genomes in red algae.</title>
        <authorList>
            <person name="Lee Y."/>
            <person name="Cho C.H."/>
            <person name="Lee Y.M."/>
            <person name="Park S.I."/>
            <person name="Yang J.H."/>
            <person name="West J.A."/>
            <person name="Bhattacharya D."/>
            <person name="Yoon H.S."/>
        </authorList>
    </citation>
    <scope>NUCLEOTIDE SEQUENCE [LARGE SCALE GENOMIC DNA]</scope>
    <source>
        <strain evidence="2 3">CCMP1338</strain>
        <tissue evidence="2">Whole cell</tissue>
    </source>
</reference>
<proteinExistence type="predicted"/>
<organism evidence="2 3">
    <name type="scientific">Rhodosorus marinus</name>
    <dbReference type="NCBI Taxonomy" id="101924"/>
    <lineage>
        <taxon>Eukaryota</taxon>
        <taxon>Rhodophyta</taxon>
        <taxon>Stylonematophyceae</taxon>
        <taxon>Stylonematales</taxon>
        <taxon>Stylonemataceae</taxon>
        <taxon>Rhodosorus</taxon>
    </lineage>
</organism>
<feature type="region of interest" description="Disordered" evidence="1">
    <location>
        <begin position="1"/>
        <end position="40"/>
    </location>
</feature>
<sequence length="366" mass="40889">MMGKEMKVKGGSQFSGRPSEDMDLNRKQTNTQIPGGEEMEEIARKNTETLDKEELDGAEDPFENAERKVRTTVIPEISAERKEELRVGFDKDVFGIIEALKNAGEGDQFLETVGANRHLISTSFLYNLTSILLKYESEMDNDGDVLRKLRAKVLDACAVMDKPYYQAASDADERVREVVGSTDLNSAVVAHSGKTSLEADWFWVVLHAAIAAWELQGSEGNPSPYQKKVYEQLTGALDAFLGLGRTENLLGEEFKLMTRVFLATAEEKQALLSDLDDEMLVLICLLCCRVERLKFGAYRGLLAKLYDVRNFALRQKYGKAPGLDPARFTPVGLPISTSFDQFIRQNETLINMNLTKETGPLSTFGF</sequence>
<evidence type="ECO:0008006" key="4">
    <source>
        <dbReference type="Google" id="ProtNLM"/>
    </source>
</evidence>
<gene>
    <name evidence="2" type="ORF">NDN08_004120</name>
</gene>
<evidence type="ECO:0000256" key="1">
    <source>
        <dbReference type="SAM" id="MobiDB-lite"/>
    </source>
</evidence>
<dbReference type="EMBL" id="JAMWBK010000010">
    <property type="protein sequence ID" value="KAJ8901916.1"/>
    <property type="molecule type" value="Genomic_DNA"/>
</dbReference>
<name>A0AAV8UMP0_9RHOD</name>
<keyword evidence="3" id="KW-1185">Reference proteome</keyword>